<dbReference type="Proteomes" id="UP000008021">
    <property type="component" value="Chromosome 5"/>
</dbReference>
<feature type="region of interest" description="Disordered" evidence="1">
    <location>
        <begin position="52"/>
        <end position="76"/>
    </location>
</feature>
<sequence>MAVCGGRRHDVTLRRHGARSDSGDNRLPEGGTTAVGWLADNSRGWLGARAEARPTMAATSEVTAARGRPRRCSQQRRGWSWREEAWPAVAVVDATGHEAGEACAVMARSAEAPAGTARGEGNRCQ</sequence>
<dbReference type="Gramene" id="OMERI05G14090.1">
    <property type="protein sequence ID" value="OMERI05G14090.1"/>
    <property type="gene ID" value="OMERI05G14090"/>
</dbReference>
<evidence type="ECO:0000313" key="2">
    <source>
        <dbReference type="EnsemblPlants" id="OMERI05G14090.1"/>
    </source>
</evidence>
<accession>A0A0E0DRB4</accession>
<feature type="compositionally biased region" description="Basic and acidic residues" evidence="1">
    <location>
        <begin position="15"/>
        <end position="27"/>
    </location>
</feature>
<evidence type="ECO:0000256" key="1">
    <source>
        <dbReference type="SAM" id="MobiDB-lite"/>
    </source>
</evidence>
<organism evidence="2">
    <name type="scientific">Oryza meridionalis</name>
    <dbReference type="NCBI Taxonomy" id="40149"/>
    <lineage>
        <taxon>Eukaryota</taxon>
        <taxon>Viridiplantae</taxon>
        <taxon>Streptophyta</taxon>
        <taxon>Embryophyta</taxon>
        <taxon>Tracheophyta</taxon>
        <taxon>Spermatophyta</taxon>
        <taxon>Magnoliopsida</taxon>
        <taxon>Liliopsida</taxon>
        <taxon>Poales</taxon>
        <taxon>Poaceae</taxon>
        <taxon>BOP clade</taxon>
        <taxon>Oryzoideae</taxon>
        <taxon>Oryzeae</taxon>
        <taxon>Oryzinae</taxon>
        <taxon>Oryza</taxon>
    </lineage>
</organism>
<reference evidence="2" key="1">
    <citation type="submission" date="2015-04" db="UniProtKB">
        <authorList>
            <consortium name="EnsemblPlants"/>
        </authorList>
    </citation>
    <scope>IDENTIFICATION</scope>
</reference>
<protein>
    <submittedName>
        <fullName evidence="2">Uncharacterized protein</fullName>
    </submittedName>
</protein>
<dbReference type="HOGENOM" id="CLU_2007735_0_0_1"/>
<feature type="region of interest" description="Disordered" evidence="1">
    <location>
        <begin position="15"/>
        <end position="35"/>
    </location>
</feature>
<name>A0A0E0DRB4_9ORYZ</name>
<reference evidence="2" key="2">
    <citation type="submission" date="2018-05" db="EMBL/GenBank/DDBJ databases">
        <title>OmerRS3 (Oryza meridionalis Reference Sequence Version 3).</title>
        <authorList>
            <person name="Zhang J."/>
            <person name="Kudrna D."/>
            <person name="Lee S."/>
            <person name="Talag J."/>
            <person name="Welchert J."/>
            <person name="Wing R.A."/>
        </authorList>
    </citation>
    <scope>NUCLEOTIDE SEQUENCE [LARGE SCALE GENOMIC DNA]</scope>
    <source>
        <strain evidence="2">cv. OR44</strain>
    </source>
</reference>
<evidence type="ECO:0000313" key="3">
    <source>
        <dbReference type="Proteomes" id="UP000008021"/>
    </source>
</evidence>
<keyword evidence="3" id="KW-1185">Reference proteome</keyword>
<proteinExistence type="predicted"/>
<dbReference type="AlphaFoldDB" id="A0A0E0DRB4"/>
<dbReference type="EnsemblPlants" id="OMERI05G14090.1">
    <property type="protein sequence ID" value="OMERI05G14090.1"/>
    <property type="gene ID" value="OMERI05G14090"/>
</dbReference>